<protein>
    <submittedName>
        <fullName evidence="5">Predicted dinucleotide-utilizing enzyme</fullName>
    </submittedName>
</protein>
<feature type="domain" description="Aspartate/homoserine dehydrogenase NAD-binding" evidence="3">
    <location>
        <begin position="10"/>
        <end position="118"/>
    </location>
</feature>
<feature type="domain" description="Aspartate dehydrogenase" evidence="2">
    <location>
        <begin position="185"/>
        <end position="269"/>
    </location>
</feature>
<organism evidence="4 7">
    <name type="scientific">Myxococcus virescens</name>
    <dbReference type="NCBI Taxonomy" id="83456"/>
    <lineage>
        <taxon>Bacteria</taxon>
        <taxon>Pseudomonadati</taxon>
        <taxon>Myxococcota</taxon>
        <taxon>Myxococcia</taxon>
        <taxon>Myxococcales</taxon>
        <taxon>Cystobacterineae</taxon>
        <taxon>Myxococcaceae</taxon>
        <taxon>Myxococcus</taxon>
    </lineage>
</organism>
<dbReference type="Proteomes" id="UP000198717">
    <property type="component" value="Unassembled WGS sequence"/>
</dbReference>
<evidence type="ECO:0000256" key="1">
    <source>
        <dbReference type="ARBA" id="ARBA00008331"/>
    </source>
</evidence>
<evidence type="ECO:0000313" key="7">
    <source>
        <dbReference type="Proteomes" id="UP000321224"/>
    </source>
</evidence>
<dbReference type="GO" id="GO:0050661">
    <property type="term" value="F:NADP binding"/>
    <property type="evidence" value="ECO:0007669"/>
    <property type="project" value="InterPro"/>
</dbReference>
<accession>A0A511HE06</accession>
<keyword evidence="6" id="KW-1185">Reference proteome</keyword>
<sequence length="290" mass="31494">MTRIRTAIIGYGNLGQYLVDAIQGDPAVSAQFELIAVWNRTTDKLASLQPESLRYSGDLLHLFEKYDGMIDLVIEVCHPEIVARFGAFFLRHCDLIVGSPTAFADASVEQRIRSALAEAPAKGTRHECYLPAGALWGVEDIAKLGQQGDSIRALSVTMKKHPSAFKLKEPLRSRLIEYEQSDSQDEFVIFDGSVRELAPLAPSNVNTMACAALASGPSFGFDKTRGKIIADKRLESHVVEVELEGRGGFTLKTTRTNPARPGAVTGSATFASFLASLQRSTGHGGGFFFV</sequence>
<dbReference type="PANTHER" id="PTHR31873:SF6">
    <property type="entry name" value="ASPARTATE DEHYDROGENASE DOMAIN-CONTAINING PROTEIN"/>
    <property type="match status" value="1"/>
</dbReference>
<evidence type="ECO:0000259" key="3">
    <source>
        <dbReference type="Pfam" id="PF03447"/>
    </source>
</evidence>
<evidence type="ECO:0000259" key="2">
    <source>
        <dbReference type="Pfam" id="PF01958"/>
    </source>
</evidence>
<dbReference type="AlphaFoldDB" id="A0A511HE06"/>
<dbReference type="GO" id="GO:0009435">
    <property type="term" value="P:NAD+ biosynthetic process"/>
    <property type="evidence" value="ECO:0007669"/>
    <property type="project" value="InterPro"/>
</dbReference>
<dbReference type="InterPro" id="IPR005106">
    <property type="entry name" value="Asp/hSer_DH_NAD-bd"/>
</dbReference>
<dbReference type="RefSeq" id="WP_090490499.1">
    <property type="nucleotide sequence ID" value="NZ_BJVY01000012.1"/>
</dbReference>
<dbReference type="Gene3D" id="3.40.50.720">
    <property type="entry name" value="NAD(P)-binding Rossmann-like Domain"/>
    <property type="match status" value="1"/>
</dbReference>
<gene>
    <name evidence="4" type="ORF">MVI01_26730</name>
    <name evidence="5" type="ORF">SAMN04488504_10552</name>
</gene>
<reference evidence="5 6" key="1">
    <citation type="submission" date="2016-10" db="EMBL/GenBank/DDBJ databases">
        <authorList>
            <person name="Varghese N."/>
            <person name="Submissions S."/>
        </authorList>
    </citation>
    <scope>NUCLEOTIDE SEQUENCE [LARGE SCALE GENOMIC DNA]</scope>
    <source>
        <strain evidence="5 6">DSM 2260</strain>
    </source>
</reference>
<dbReference type="SUPFAM" id="SSF51735">
    <property type="entry name" value="NAD(P)-binding Rossmann-fold domains"/>
    <property type="match status" value="1"/>
</dbReference>
<dbReference type="InterPro" id="IPR036291">
    <property type="entry name" value="NAD(P)-bd_dom_sf"/>
</dbReference>
<dbReference type="Pfam" id="PF03447">
    <property type="entry name" value="NAD_binding_3"/>
    <property type="match status" value="1"/>
</dbReference>
<name>A0A511HE06_9BACT</name>
<dbReference type="Pfam" id="PF01958">
    <property type="entry name" value="Asp_DH_C"/>
    <property type="match status" value="1"/>
</dbReference>
<dbReference type="SUPFAM" id="SSF55347">
    <property type="entry name" value="Glyceraldehyde-3-phosphate dehydrogenase-like, C-terminal domain"/>
    <property type="match status" value="1"/>
</dbReference>
<evidence type="ECO:0000313" key="6">
    <source>
        <dbReference type="Proteomes" id="UP000198717"/>
    </source>
</evidence>
<dbReference type="EMBL" id="FNAJ01000005">
    <property type="protein sequence ID" value="SDE21317.1"/>
    <property type="molecule type" value="Genomic_DNA"/>
</dbReference>
<dbReference type="PANTHER" id="PTHR31873">
    <property type="entry name" value="L-ASPARTATE DEHYDROGENASE-RELATED"/>
    <property type="match status" value="1"/>
</dbReference>
<dbReference type="GO" id="GO:0033735">
    <property type="term" value="F:aspartate dehydrogenase [NAD(P)+] activity"/>
    <property type="evidence" value="ECO:0007669"/>
    <property type="project" value="InterPro"/>
</dbReference>
<dbReference type="EMBL" id="BJVY01000012">
    <property type="protein sequence ID" value="GEL70889.1"/>
    <property type="molecule type" value="Genomic_DNA"/>
</dbReference>
<proteinExistence type="inferred from homology"/>
<dbReference type="InterPro" id="IPR002811">
    <property type="entry name" value="Asp_DH"/>
</dbReference>
<evidence type="ECO:0000313" key="4">
    <source>
        <dbReference type="EMBL" id="GEL70889.1"/>
    </source>
</evidence>
<dbReference type="Gene3D" id="3.30.360.10">
    <property type="entry name" value="Dihydrodipicolinate Reductase, domain 2"/>
    <property type="match status" value="1"/>
</dbReference>
<evidence type="ECO:0000313" key="5">
    <source>
        <dbReference type="EMBL" id="SDE21317.1"/>
    </source>
</evidence>
<reference evidence="4 7" key="2">
    <citation type="submission" date="2019-07" db="EMBL/GenBank/DDBJ databases">
        <title>Whole genome shotgun sequence of Myxococcus virescens NBRC 100334.</title>
        <authorList>
            <person name="Hosoyama A."/>
            <person name="Uohara A."/>
            <person name="Ohji S."/>
            <person name="Ichikawa N."/>
        </authorList>
    </citation>
    <scope>NUCLEOTIDE SEQUENCE [LARGE SCALE GENOMIC DNA]</scope>
    <source>
        <strain evidence="4 7">NBRC 100334</strain>
    </source>
</reference>
<comment type="similarity">
    <text evidence="1">Belongs to the L-aspartate dehydrogenase family.</text>
</comment>
<comment type="caution">
    <text evidence="4">The sequence shown here is derived from an EMBL/GenBank/DDBJ whole genome shotgun (WGS) entry which is preliminary data.</text>
</comment>
<dbReference type="Proteomes" id="UP000321224">
    <property type="component" value="Unassembled WGS sequence"/>
</dbReference>